<protein>
    <submittedName>
        <fullName evidence="4">Protein-tyrosine phosphatase-like protein</fullName>
    </submittedName>
</protein>
<evidence type="ECO:0000256" key="2">
    <source>
        <dbReference type="SAM" id="MobiDB-lite"/>
    </source>
</evidence>
<dbReference type="PROSITE" id="PS00383">
    <property type="entry name" value="TYR_PHOSPHATASE_1"/>
    <property type="match status" value="1"/>
</dbReference>
<dbReference type="InterPro" id="IPR029021">
    <property type="entry name" value="Prot-tyrosine_phosphatase-like"/>
</dbReference>
<feature type="compositionally biased region" description="Low complexity" evidence="2">
    <location>
        <begin position="51"/>
        <end position="77"/>
    </location>
</feature>
<proteinExistence type="predicted"/>
<dbReference type="GO" id="GO:0016791">
    <property type="term" value="F:phosphatase activity"/>
    <property type="evidence" value="ECO:0007669"/>
    <property type="project" value="UniProtKB-ARBA"/>
</dbReference>
<dbReference type="AlphaFoldDB" id="A0A9P6JPU5"/>
<dbReference type="Proteomes" id="UP000807306">
    <property type="component" value="Unassembled WGS sequence"/>
</dbReference>
<dbReference type="OrthoDB" id="2017893at2759"/>
<evidence type="ECO:0000313" key="4">
    <source>
        <dbReference type="EMBL" id="KAF9527945.1"/>
    </source>
</evidence>
<dbReference type="InterPro" id="IPR000387">
    <property type="entry name" value="Tyr_Pase_dom"/>
</dbReference>
<dbReference type="Gene3D" id="3.90.190.10">
    <property type="entry name" value="Protein tyrosine phosphatase superfamily"/>
    <property type="match status" value="1"/>
</dbReference>
<keyword evidence="5" id="KW-1185">Reference proteome</keyword>
<sequence>MSYQFLEYIPPRASYPPMAVVKPGRKDRERDRDRPSLGLKPRCKASSLALNSTGSPSTSGSSSSVSIINRSSNSPVNAHPSPTSPRKEHLASVSSTKPSAITGTITGTTLRPRPIPNSYWATPLLLACEYPFTPFNPHKPKLDALLRAGVRTFIDLTEDGELVPYSDVLSQRCQLLNIEPSQVEYHRFPIRDRCLPSSLELMYSVLDILRQNAVRGRISAVHCRGGIGRTGMVIGCWLVESGVAKNGAEALEIIAREWKGVQKCSKYPNSPETGDQFDFVYRFCPKVALTAVKQALIGET</sequence>
<evidence type="ECO:0000256" key="1">
    <source>
        <dbReference type="ARBA" id="ARBA00022801"/>
    </source>
</evidence>
<name>A0A9P6JPU5_9AGAR</name>
<dbReference type="InterPro" id="IPR057023">
    <property type="entry name" value="PTP-SAK"/>
</dbReference>
<comment type="caution">
    <text evidence="4">The sequence shown here is derived from an EMBL/GenBank/DDBJ whole genome shotgun (WGS) entry which is preliminary data.</text>
</comment>
<dbReference type="SUPFAM" id="SSF52799">
    <property type="entry name" value="(Phosphotyrosine protein) phosphatases II"/>
    <property type="match status" value="1"/>
</dbReference>
<organism evidence="4 5">
    <name type="scientific">Crepidotus variabilis</name>
    <dbReference type="NCBI Taxonomy" id="179855"/>
    <lineage>
        <taxon>Eukaryota</taxon>
        <taxon>Fungi</taxon>
        <taxon>Dikarya</taxon>
        <taxon>Basidiomycota</taxon>
        <taxon>Agaricomycotina</taxon>
        <taxon>Agaricomycetes</taxon>
        <taxon>Agaricomycetidae</taxon>
        <taxon>Agaricales</taxon>
        <taxon>Agaricineae</taxon>
        <taxon>Crepidotaceae</taxon>
        <taxon>Crepidotus</taxon>
    </lineage>
</organism>
<feature type="region of interest" description="Disordered" evidence="2">
    <location>
        <begin position="14"/>
        <end position="108"/>
    </location>
</feature>
<dbReference type="Pfam" id="PF22784">
    <property type="entry name" value="PTP-SAK"/>
    <property type="match status" value="1"/>
</dbReference>
<evidence type="ECO:0000259" key="3">
    <source>
        <dbReference type="PROSITE" id="PS50056"/>
    </source>
</evidence>
<feature type="compositionally biased region" description="Polar residues" evidence="2">
    <location>
        <begin position="92"/>
        <end position="108"/>
    </location>
</feature>
<dbReference type="EMBL" id="MU157857">
    <property type="protein sequence ID" value="KAF9527945.1"/>
    <property type="molecule type" value="Genomic_DNA"/>
</dbReference>
<reference evidence="4" key="1">
    <citation type="submission" date="2020-11" db="EMBL/GenBank/DDBJ databases">
        <authorList>
            <consortium name="DOE Joint Genome Institute"/>
            <person name="Ahrendt S."/>
            <person name="Riley R."/>
            <person name="Andreopoulos W."/>
            <person name="Labutti K."/>
            <person name="Pangilinan J."/>
            <person name="Ruiz-Duenas F.J."/>
            <person name="Barrasa J.M."/>
            <person name="Sanchez-Garcia M."/>
            <person name="Camarero S."/>
            <person name="Miyauchi S."/>
            <person name="Serrano A."/>
            <person name="Linde D."/>
            <person name="Babiker R."/>
            <person name="Drula E."/>
            <person name="Ayuso-Fernandez I."/>
            <person name="Pacheco R."/>
            <person name="Padilla G."/>
            <person name="Ferreira P."/>
            <person name="Barriuso J."/>
            <person name="Kellner H."/>
            <person name="Castanera R."/>
            <person name="Alfaro M."/>
            <person name="Ramirez L."/>
            <person name="Pisabarro A.G."/>
            <person name="Kuo A."/>
            <person name="Tritt A."/>
            <person name="Lipzen A."/>
            <person name="He G."/>
            <person name="Yan M."/>
            <person name="Ng V."/>
            <person name="Cullen D."/>
            <person name="Martin F."/>
            <person name="Rosso M.-N."/>
            <person name="Henrissat B."/>
            <person name="Hibbett D."/>
            <person name="Martinez A.T."/>
            <person name="Grigoriev I.V."/>
        </authorList>
    </citation>
    <scope>NUCLEOTIDE SEQUENCE</scope>
    <source>
        <strain evidence="4">CBS 506.95</strain>
    </source>
</reference>
<feature type="compositionally biased region" description="Basic and acidic residues" evidence="2">
    <location>
        <begin position="24"/>
        <end position="35"/>
    </location>
</feature>
<evidence type="ECO:0000313" key="5">
    <source>
        <dbReference type="Proteomes" id="UP000807306"/>
    </source>
</evidence>
<gene>
    <name evidence="4" type="ORF">CPB83DRAFT_855484</name>
</gene>
<dbReference type="PROSITE" id="PS50056">
    <property type="entry name" value="TYR_PHOSPHATASE_2"/>
    <property type="match status" value="1"/>
</dbReference>
<feature type="domain" description="Tyrosine specific protein phosphatases" evidence="3">
    <location>
        <begin position="199"/>
        <end position="243"/>
    </location>
</feature>
<dbReference type="InterPro" id="IPR016130">
    <property type="entry name" value="Tyr_Pase_AS"/>
</dbReference>
<accession>A0A9P6JPU5</accession>
<dbReference type="InterPro" id="IPR050561">
    <property type="entry name" value="PTP"/>
</dbReference>
<keyword evidence="1" id="KW-0378">Hydrolase</keyword>
<dbReference type="PANTHER" id="PTHR23339">
    <property type="entry name" value="TYROSINE SPECIFIC PROTEIN PHOSPHATASE AND DUAL SPECIFICITY PROTEIN PHOSPHATASE"/>
    <property type="match status" value="1"/>
</dbReference>